<protein>
    <submittedName>
        <fullName evidence="6">DNA-binding transcriptional LysR family regulator</fullName>
    </submittedName>
</protein>
<accession>A0A4R1NNM4</accession>
<dbReference type="GO" id="GO:0006351">
    <property type="term" value="P:DNA-templated transcription"/>
    <property type="evidence" value="ECO:0007669"/>
    <property type="project" value="TreeGrafter"/>
</dbReference>
<dbReference type="PROSITE" id="PS50931">
    <property type="entry name" value="HTH_LYSR"/>
    <property type="match status" value="1"/>
</dbReference>
<dbReference type="InterPro" id="IPR000847">
    <property type="entry name" value="LysR_HTH_N"/>
</dbReference>
<keyword evidence="7" id="KW-1185">Reference proteome</keyword>
<evidence type="ECO:0000313" key="6">
    <source>
        <dbReference type="EMBL" id="TCL09944.1"/>
    </source>
</evidence>
<dbReference type="Pfam" id="PF03466">
    <property type="entry name" value="LysR_substrate"/>
    <property type="match status" value="1"/>
</dbReference>
<name>A0A4R1NNM4_9RHOB</name>
<organism evidence="6 7">
    <name type="scientific">Shimia isoporae</name>
    <dbReference type="NCBI Taxonomy" id="647720"/>
    <lineage>
        <taxon>Bacteria</taxon>
        <taxon>Pseudomonadati</taxon>
        <taxon>Pseudomonadota</taxon>
        <taxon>Alphaproteobacteria</taxon>
        <taxon>Rhodobacterales</taxon>
        <taxon>Roseobacteraceae</taxon>
    </lineage>
</organism>
<reference evidence="6 7" key="1">
    <citation type="submission" date="2019-03" db="EMBL/GenBank/DDBJ databases">
        <title>Genomic Encyclopedia of Archaeal and Bacterial Type Strains, Phase II (KMG-II): from individual species to whole genera.</title>
        <authorList>
            <person name="Goeker M."/>
        </authorList>
    </citation>
    <scope>NUCLEOTIDE SEQUENCE [LARGE SCALE GENOMIC DNA]</scope>
    <source>
        <strain evidence="6 7">DSM 26433</strain>
    </source>
</reference>
<dbReference type="InterPro" id="IPR036388">
    <property type="entry name" value="WH-like_DNA-bd_sf"/>
</dbReference>
<evidence type="ECO:0000256" key="2">
    <source>
        <dbReference type="ARBA" id="ARBA00023015"/>
    </source>
</evidence>
<dbReference type="PANTHER" id="PTHR30537">
    <property type="entry name" value="HTH-TYPE TRANSCRIPTIONAL REGULATOR"/>
    <property type="match status" value="1"/>
</dbReference>
<dbReference type="PANTHER" id="PTHR30537:SF3">
    <property type="entry name" value="TRANSCRIPTIONAL REGULATORY PROTEIN"/>
    <property type="match status" value="1"/>
</dbReference>
<sequence length="284" mass="32051">MPYLLSVCEAGSLAGAARMLGVNHSTVYRRIEAVEKRLGVRLFERLARGYVMTPAGERFYEFGIQLCAGMDEIERELGGQDLRLEGPLTVTTTDSLLHCLSGLFAQFQQMHPDIELRLMSDVQSLDLIQRNADIAIRPTKAPPDHWVGRDLTKLSFATYAHGDYWRAVQDKEPEAYHWVLLGDDLNQSPMSKLTLRCKHRRAKSTVLNTMMSVFEMVSAGFGIAAMPCYLGEKHKHLIRIHDPDDSANWHLWLLAHPDVRRSARVNAFYDFAAKNVGDQVLGTP</sequence>
<dbReference type="Gene3D" id="1.10.10.10">
    <property type="entry name" value="Winged helix-like DNA-binding domain superfamily/Winged helix DNA-binding domain"/>
    <property type="match status" value="1"/>
</dbReference>
<dbReference type="Pfam" id="PF00126">
    <property type="entry name" value="HTH_1"/>
    <property type="match status" value="1"/>
</dbReference>
<evidence type="ECO:0000256" key="3">
    <source>
        <dbReference type="ARBA" id="ARBA00023125"/>
    </source>
</evidence>
<keyword evidence="2" id="KW-0805">Transcription regulation</keyword>
<comment type="similarity">
    <text evidence="1">Belongs to the LysR transcriptional regulatory family.</text>
</comment>
<keyword evidence="4" id="KW-0804">Transcription</keyword>
<comment type="caution">
    <text evidence="6">The sequence shown here is derived from an EMBL/GenBank/DDBJ whole genome shotgun (WGS) entry which is preliminary data.</text>
</comment>
<evidence type="ECO:0000256" key="1">
    <source>
        <dbReference type="ARBA" id="ARBA00009437"/>
    </source>
</evidence>
<dbReference type="SUPFAM" id="SSF46785">
    <property type="entry name" value="Winged helix' DNA-binding domain"/>
    <property type="match status" value="1"/>
</dbReference>
<dbReference type="AlphaFoldDB" id="A0A4R1NNM4"/>
<dbReference type="InterPro" id="IPR005119">
    <property type="entry name" value="LysR_subst-bd"/>
</dbReference>
<dbReference type="GO" id="GO:0003700">
    <property type="term" value="F:DNA-binding transcription factor activity"/>
    <property type="evidence" value="ECO:0007669"/>
    <property type="project" value="InterPro"/>
</dbReference>
<feature type="domain" description="HTH lysR-type" evidence="5">
    <location>
        <begin position="1"/>
        <end position="53"/>
    </location>
</feature>
<dbReference type="InterPro" id="IPR058163">
    <property type="entry name" value="LysR-type_TF_proteobact-type"/>
</dbReference>
<dbReference type="Gene3D" id="3.40.190.290">
    <property type="match status" value="1"/>
</dbReference>
<dbReference type="InterPro" id="IPR036390">
    <property type="entry name" value="WH_DNA-bd_sf"/>
</dbReference>
<dbReference type="SUPFAM" id="SSF53850">
    <property type="entry name" value="Periplasmic binding protein-like II"/>
    <property type="match status" value="1"/>
</dbReference>
<evidence type="ECO:0000259" key="5">
    <source>
        <dbReference type="PROSITE" id="PS50931"/>
    </source>
</evidence>
<evidence type="ECO:0000256" key="4">
    <source>
        <dbReference type="ARBA" id="ARBA00023163"/>
    </source>
</evidence>
<dbReference type="GO" id="GO:0043565">
    <property type="term" value="F:sequence-specific DNA binding"/>
    <property type="evidence" value="ECO:0007669"/>
    <property type="project" value="TreeGrafter"/>
</dbReference>
<dbReference type="EMBL" id="SMGR01000001">
    <property type="protein sequence ID" value="TCL09944.1"/>
    <property type="molecule type" value="Genomic_DNA"/>
</dbReference>
<proteinExistence type="inferred from homology"/>
<keyword evidence="3 6" id="KW-0238">DNA-binding</keyword>
<dbReference type="Proteomes" id="UP000295673">
    <property type="component" value="Unassembled WGS sequence"/>
</dbReference>
<gene>
    <name evidence="6" type="ORF">BXY66_2011</name>
</gene>
<evidence type="ECO:0000313" key="7">
    <source>
        <dbReference type="Proteomes" id="UP000295673"/>
    </source>
</evidence>